<evidence type="ECO:0000313" key="2">
    <source>
        <dbReference type="Proteomes" id="UP000735302"/>
    </source>
</evidence>
<dbReference type="AlphaFoldDB" id="A0AAV4BNF2"/>
<accession>A0AAV4BNF2</accession>
<feature type="non-terminal residue" evidence="1">
    <location>
        <position position="119"/>
    </location>
</feature>
<reference evidence="1 2" key="1">
    <citation type="journal article" date="2021" name="Elife">
        <title>Chloroplast acquisition without the gene transfer in kleptoplastic sea slugs, Plakobranchus ocellatus.</title>
        <authorList>
            <person name="Maeda T."/>
            <person name="Takahashi S."/>
            <person name="Yoshida T."/>
            <person name="Shimamura S."/>
            <person name="Takaki Y."/>
            <person name="Nagai Y."/>
            <person name="Toyoda A."/>
            <person name="Suzuki Y."/>
            <person name="Arimoto A."/>
            <person name="Ishii H."/>
            <person name="Satoh N."/>
            <person name="Nishiyama T."/>
            <person name="Hasebe M."/>
            <person name="Maruyama T."/>
            <person name="Minagawa J."/>
            <person name="Obokata J."/>
            <person name="Shigenobu S."/>
        </authorList>
    </citation>
    <scope>NUCLEOTIDE SEQUENCE [LARGE SCALE GENOMIC DNA]</scope>
</reference>
<protein>
    <submittedName>
        <fullName evidence="1">Ubiquitin carboxyl-terminal hydrolase</fullName>
    </submittedName>
</protein>
<organism evidence="1 2">
    <name type="scientific">Plakobranchus ocellatus</name>
    <dbReference type="NCBI Taxonomy" id="259542"/>
    <lineage>
        <taxon>Eukaryota</taxon>
        <taxon>Metazoa</taxon>
        <taxon>Spiralia</taxon>
        <taxon>Lophotrochozoa</taxon>
        <taxon>Mollusca</taxon>
        <taxon>Gastropoda</taxon>
        <taxon>Heterobranchia</taxon>
        <taxon>Euthyneura</taxon>
        <taxon>Panpulmonata</taxon>
        <taxon>Sacoglossa</taxon>
        <taxon>Placobranchoidea</taxon>
        <taxon>Plakobranchidae</taxon>
        <taxon>Plakobranchus</taxon>
    </lineage>
</organism>
<dbReference type="Proteomes" id="UP000735302">
    <property type="component" value="Unassembled WGS sequence"/>
</dbReference>
<keyword evidence="1" id="KW-0378">Hydrolase</keyword>
<sequence length="119" mass="13983">MNSPDNVTRFTLVWEKEWQTLTKYYAYDVEIQVAQLPDEDQGRFSVITIPEVCTCCLEERLRQEEEGKFLFSSQIIYLFKLYSVLPMDQNLTLDGRSLTNVEATLQDLKVYPQCVIFLK</sequence>
<keyword evidence="2" id="KW-1185">Reference proteome</keyword>
<comment type="caution">
    <text evidence="1">The sequence shown here is derived from an EMBL/GenBank/DDBJ whole genome shotgun (WGS) entry which is preliminary data.</text>
</comment>
<name>A0AAV4BNF2_9GAST</name>
<dbReference type="EMBL" id="BLXT01005636">
    <property type="protein sequence ID" value="GFO24791.1"/>
    <property type="molecule type" value="Genomic_DNA"/>
</dbReference>
<evidence type="ECO:0000313" key="1">
    <source>
        <dbReference type="EMBL" id="GFO24791.1"/>
    </source>
</evidence>
<dbReference type="GO" id="GO:0016787">
    <property type="term" value="F:hydrolase activity"/>
    <property type="evidence" value="ECO:0007669"/>
    <property type="project" value="UniProtKB-KW"/>
</dbReference>
<gene>
    <name evidence="1" type="ORF">PoB_005129600</name>
</gene>
<proteinExistence type="predicted"/>